<gene>
    <name evidence="2" type="ORF">BGI42_06965</name>
</gene>
<dbReference type="AlphaFoldDB" id="A0A1D7XJI4"/>
<dbReference type="Pfam" id="PF07791">
    <property type="entry name" value="Imm11"/>
    <property type="match status" value="1"/>
</dbReference>
<proteinExistence type="predicted"/>
<dbReference type="KEGG" id="ctae:BGI42_06965"/>
<organism evidence="2 3">
    <name type="scientific">Clostridium taeniosporum</name>
    <dbReference type="NCBI Taxonomy" id="394958"/>
    <lineage>
        <taxon>Bacteria</taxon>
        <taxon>Bacillati</taxon>
        <taxon>Bacillota</taxon>
        <taxon>Clostridia</taxon>
        <taxon>Eubacteriales</taxon>
        <taxon>Clostridiaceae</taxon>
        <taxon>Clostridium</taxon>
    </lineage>
</organism>
<evidence type="ECO:0000313" key="3">
    <source>
        <dbReference type="Proteomes" id="UP000094652"/>
    </source>
</evidence>
<dbReference type="Proteomes" id="UP000094652">
    <property type="component" value="Chromosome"/>
</dbReference>
<evidence type="ECO:0000259" key="1">
    <source>
        <dbReference type="Pfam" id="PF07791"/>
    </source>
</evidence>
<accession>A0A1D7XJI4</accession>
<dbReference type="OrthoDB" id="2086300at2"/>
<dbReference type="RefSeq" id="WP_069679644.1">
    <property type="nucleotide sequence ID" value="NZ_CP017253.2"/>
</dbReference>
<dbReference type="EMBL" id="CP017253">
    <property type="protein sequence ID" value="AOR23493.1"/>
    <property type="molecule type" value="Genomic_DNA"/>
</dbReference>
<feature type="domain" description="Immunity MXAN-0049 protein" evidence="1">
    <location>
        <begin position="37"/>
        <end position="171"/>
    </location>
</feature>
<dbReference type="InterPro" id="IPR012433">
    <property type="entry name" value="Imm11"/>
</dbReference>
<dbReference type="STRING" id="394958.BGI42_06965"/>
<name>A0A1D7XJI4_9CLOT</name>
<keyword evidence="3" id="KW-1185">Reference proteome</keyword>
<reference evidence="3" key="1">
    <citation type="submission" date="2016-09" db="EMBL/GenBank/DDBJ databases">
        <title>Genomics of Clostridium taeniosporum, an organism which forms endospores with ribbon-like appendages.</title>
        <authorList>
            <person name="Walker J.R."/>
        </authorList>
    </citation>
    <scope>NUCLEOTIDE SEQUENCE [LARGE SCALE GENOMIC DNA]</scope>
    <source>
        <strain evidence="3">1/k</strain>
    </source>
</reference>
<evidence type="ECO:0000313" key="2">
    <source>
        <dbReference type="EMBL" id="AOR23493.1"/>
    </source>
</evidence>
<sequence length="174" mass="20839">MDYFLLKQDERYTNTPRLKDIFYKINIKNINRLNAHKIDDVIIFQVTAEERCEYLDVLDKQLFLISEKIMKIISKYDTDIVFKILPLIDSKQDRQENYYLPIFEDIEALNEKSEFNLNKTIVKKIVLNKKKIEEKKIFRIKESEKTLIVVRLDVAESLLRRKPRGISLEKLAIE</sequence>
<protein>
    <recommendedName>
        <fullName evidence="1">Immunity MXAN-0049 protein domain-containing protein</fullName>
    </recommendedName>
</protein>